<organism evidence="1 2">
    <name type="scientific">Parelaphostrongylus tenuis</name>
    <name type="common">Meningeal worm</name>
    <dbReference type="NCBI Taxonomy" id="148309"/>
    <lineage>
        <taxon>Eukaryota</taxon>
        <taxon>Metazoa</taxon>
        <taxon>Ecdysozoa</taxon>
        <taxon>Nematoda</taxon>
        <taxon>Chromadorea</taxon>
        <taxon>Rhabditida</taxon>
        <taxon>Rhabditina</taxon>
        <taxon>Rhabditomorpha</taxon>
        <taxon>Strongyloidea</taxon>
        <taxon>Metastrongylidae</taxon>
        <taxon>Parelaphostrongylus</taxon>
    </lineage>
</organism>
<protein>
    <submittedName>
        <fullName evidence="1">Uncharacterized protein</fullName>
    </submittedName>
</protein>
<evidence type="ECO:0000313" key="1">
    <source>
        <dbReference type="EMBL" id="KAJ1351442.1"/>
    </source>
</evidence>
<accession>A0AAD5MM90</accession>
<sequence>MEDTYVMDYEKARITGLQNIEMWRGLSHELELLRTLELSQMQFKEGQDSLWRMGRAPRYLTKIFR</sequence>
<gene>
    <name evidence="1" type="ORF">KIN20_007442</name>
</gene>
<keyword evidence="2" id="KW-1185">Reference proteome</keyword>
<dbReference type="EMBL" id="JAHQIW010001075">
    <property type="protein sequence ID" value="KAJ1351442.1"/>
    <property type="molecule type" value="Genomic_DNA"/>
</dbReference>
<dbReference type="AlphaFoldDB" id="A0AAD5MM90"/>
<evidence type="ECO:0000313" key="2">
    <source>
        <dbReference type="Proteomes" id="UP001196413"/>
    </source>
</evidence>
<dbReference type="Proteomes" id="UP001196413">
    <property type="component" value="Unassembled WGS sequence"/>
</dbReference>
<proteinExistence type="predicted"/>
<reference evidence="1" key="1">
    <citation type="submission" date="2021-06" db="EMBL/GenBank/DDBJ databases">
        <title>Parelaphostrongylus tenuis whole genome reference sequence.</title>
        <authorList>
            <person name="Garwood T.J."/>
            <person name="Larsen P.A."/>
            <person name="Fountain-Jones N.M."/>
            <person name="Garbe J.R."/>
            <person name="Macchietto M.G."/>
            <person name="Kania S.A."/>
            <person name="Gerhold R.W."/>
            <person name="Richards J.E."/>
            <person name="Wolf T.M."/>
        </authorList>
    </citation>
    <scope>NUCLEOTIDE SEQUENCE</scope>
    <source>
        <strain evidence="1">MNPRO001-30</strain>
        <tissue evidence="1">Meninges</tissue>
    </source>
</reference>
<comment type="caution">
    <text evidence="1">The sequence shown here is derived from an EMBL/GenBank/DDBJ whole genome shotgun (WGS) entry which is preliminary data.</text>
</comment>
<name>A0AAD5MM90_PARTN</name>